<name>A0A9W7CYM0_9STRA</name>
<protein>
    <submittedName>
        <fullName evidence="1">Unnamed protein product</fullName>
    </submittedName>
</protein>
<dbReference type="Proteomes" id="UP001165121">
    <property type="component" value="Unassembled WGS sequence"/>
</dbReference>
<organism evidence="1 2">
    <name type="scientific">Phytophthora fragariaefolia</name>
    <dbReference type="NCBI Taxonomy" id="1490495"/>
    <lineage>
        <taxon>Eukaryota</taxon>
        <taxon>Sar</taxon>
        <taxon>Stramenopiles</taxon>
        <taxon>Oomycota</taxon>
        <taxon>Peronosporomycetes</taxon>
        <taxon>Peronosporales</taxon>
        <taxon>Peronosporaceae</taxon>
        <taxon>Phytophthora</taxon>
    </lineage>
</organism>
<gene>
    <name evidence="1" type="ORF">Pfra01_001815600</name>
</gene>
<evidence type="ECO:0000313" key="1">
    <source>
        <dbReference type="EMBL" id="GMF47732.1"/>
    </source>
</evidence>
<comment type="caution">
    <text evidence="1">The sequence shown here is derived from an EMBL/GenBank/DDBJ whole genome shotgun (WGS) entry which is preliminary data.</text>
</comment>
<proteinExistence type="predicted"/>
<dbReference type="AlphaFoldDB" id="A0A9W7CYM0"/>
<evidence type="ECO:0000313" key="2">
    <source>
        <dbReference type="Proteomes" id="UP001165121"/>
    </source>
</evidence>
<dbReference type="EMBL" id="BSXT01002193">
    <property type="protein sequence ID" value="GMF47732.1"/>
    <property type="molecule type" value="Genomic_DNA"/>
</dbReference>
<keyword evidence="2" id="KW-1185">Reference proteome</keyword>
<sequence length="200" mass="22273">MQITSGRLHLEWLPYAAISTLHILTAEGGRDSLASACGLTSTPQIALWDVVTWHRAKLGLVIFSFKGKLEGADQRRQAELLVATLLMNFPQLAIRAEHKLEVMFTSLPTDHPVIVTLRPVTPVEAILETDLTSPPTVSLIDNHRALTGFIYQERTFSFRMYTLTRRSVDWSVCGHADGVGHDIEGNTNNGLRIRRSAETK</sequence>
<accession>A0A9W7CYM0</accession>
<reference evidence="1" key="1">
    <citation type="submission" date="2023-04" db="EMBL/GenBank/DDBJ databases">
        <title>Phytophthora fragariaefolia NBRC 109709.</title>
        <authorList>
            <person name="Ichikawa N."/>
            <person name="Sato H."/>
            <person name="Tonouchi N."/>
        </authorList>
    </citation>
    <scope>NUCLEOTIDE SEQUENCE</scope>
    <source>
        <strain evidence="1">NBRC 109709</strain>
    </source>
</reference>